<feature type="transmembrane region" description="Helical" evidence="2">
    <location>
        <begin position="51"/>
        <end position="71"/>
    </location>
</feature>
<keyword evidence="1" id="KW-0645">Protease</keyword>
<keyword evidence="1" id="KW-0862">Zinc</keyword>
<dbReference type="GO" id="GO:0046872">
    <property type="term" value="F:metal ion binding"/>
    <property type="evidence" value="ECO:0007669"/>
    <property type="project" value="UniProtKB-UniRule"/>
</dbReference>
<dbReference type="SUPFAM" id="SSF51556">
    <property type="entry name" value="Metallo-dependent hydrolases"/>
    <property type="match status" value="1"/>
</dbReference>
<dbReference type="Pfam" id="PF01244">
    <property type="entry name" value="Peptidase_M19"/>
    <property type="match status" value="1"/>
</dbReference>
<sequence length="474" mass="51252">MPTDNDSVDNLISSTIAVIVAAESTPDRPPPTFEEEVKAREHALHVARIRAAVWGVLTILFVVGLGLVFGLKEKTAEWGLSGELPRNKWKAAGKVLDMAPVIDGHIDLPILARMGFANNVSAIDLEHRMVGQVDIPRLRQGKVGGFFWSVYVGCVPNDQDPDFLDATWQVRDTIEQVDVSKNLIEKYPDTFQLAMSTNDIYSAITSGKIASLLGIEGAHSLGNSIAVLRQFYALGVRYLTLTHGCHNAFADSSGDPTPRHSGLSPLGYALVDEMNRLGMLVDVSHTSDLTAAQVLKYSKAPVIFSHSSARSVHDHPRNVPDDVLELIGDGEGQQDAVVMVNFVTDFIARPGMADVHVVANHIEHIARVAGKKHVGLGSDYDGMQDAPAGLEDASKYPALIAELYARGWTRLELAGLTGANLLRVFTGAERVSAELKKAGAQPVYDLYAARRDLPREKFPSVQGGGGLVVQADEL</sequence>
<gene>
    <name evidence="3" type="ORF">FIBSPDRAFT_796348</name>
</gene>
<comment type="similarity">
    <text evidence="1">Belongs to the metallo-dependent hydrolases superfamily. Peptidase M19 family.</text>
</comment>
<keyword evidence="1" id="KW-0479">Metal-binding</keyword>
<protein>
    <recommendedName>
        <fullName evidence="1">Dipeptidase</fullName>
        <ecNumber evidence="1">3.4.13.19</ecNumber>
    </recommendedName>
</protein>
<comment type="cofactor">
    <cofactor evidence="1">
        <name>Zn(2+)</name>
        <dbReference type="ChEBI" id="CHEBI:29105"/>
    </cofactor>
</comment>
<organism evidence="3 4">
    <name type="scientific">Athelia psychrophila</name>
    <dbReference type="NCBI Taxonomy" id="1759441"/>
    <lineage>
        <taxon>Eukaryota</taxon>
        <taxon>Fungi</taxon>
        <taxon>Dikarya</taxon>
        <taxon>Basidiomycota</taxon>
        <taxon>Agaricomycotina</taxon>
        <taxon>Agaricomycetes</taxon>
        <taxon>Agaricomycetidae</taxon>
        <taxon>Atheliales</taxon>
        <taxon>Atheliaceae</taxon>
        <taxon>Athelia</taxon>
    </lineage>
</organism>
<dbReference type="PROSITE" id="PS00869">
    <property type="entry name" value="RENAL_DIPEPTIDASE_1"/>
    <property type="match status" value="1"/>
</dbReference>
<keyword evidence="2" id="KW-0812">Transmembrane</keyword>
<proteinExistence type="inferred from homology"/>
<dbReference type="Proteomes" id="UP000076532">
    <property type="component" value="Unassembled WGS sequence"/>
</dbReference>
<dbReference type="STRING" id="436010.A0A166DIS3"/>
<keyword evidence="4" id="KW-1185">Reference proteome</keyword>
<dbReference type="PANTHER" id="PTHR10443:SF12">
    <property type="entry name" value="DIPEPTIDASE"/>
    <property type="match status" value="1"/>
</dbReference>
<dbReference type="AlphaFoldDB" id="A0A166DIS3"/>
<dbReference type="Gene3D" id="3.20.20.140">
    <property type="entry name" value="Metal-dependent hydrolases"/>
    <property type="match status" value="1"/>
</dbReference>
<accession>A0A166DIS3</accession>
<keyword evidence="1" id="KW-0482">Metalloprotease</keyword>
<evidence type="ECO:0000313" key="3">
    <source>
        <dbReference type="EMBL" id="KZP14760.1"/>
    </source>
</evidence>
<evidence type="ECO:0000313" key="4">
    <source>
        <dbReference type="Proteomes" id="UP000076532"/>
    </source>
</evidence>
<dbReference type="EC" id="3.4.13.19" evidence="1"/>
<dbReference type="InterPro" id="IPR008257">
    <property type="entry name" value="Pept_M19"/>
</dbReference>
<reference evidence="3 4" key="1">
    <citation type="journal article" date="2016" name="Mol. Biol. Evol.">
        <title>Comparative Genomics of Early-Diverging Mushroom-Forming Fungi Provides Insights into the Origins of Lignocellulose Decay Capabilities.</title>
        <authorList>
            <person name="Nagy L.G."/>
            <person name="Riley R."/>
            <person name="Tritt A."/>
            <person name="Adam C."/>
            <person name="Daum C."/>
            <person name="Floudas D."/>
            <person name="Sun H."/>
            <person name="Yadav J.S."/>
            <person name="Pangilinan J."/>
            <person name="Larsson K.H."/>
            <person name="Matsuura K."/>
            <person name="Barry K."/>
            <person name="Labutti K."/>
            <person name="Kuo R."/>
            <person name="Ohm R.A."/>
            <person name="Bhattacharya S.S."/>
            <person name="Shirouzu T."/>
            <person name="Yoshinaga Y."/>
            <person name="Martin F.M."/>
            <person name="Grigoriev I.V."/>
            <person name="Hibbett D.S."/>
        </authorList>
    </citation>
    <scope>NUCLEOTIDE SEQUENCE [LARGE SCALE GENOMIC DNA]</scope>
    <source>
        <strain evidence="3 4">CBS 109695</strain>
    </source>
</reference>
<evidence type="ECO:0000256" key="2">
    <source>
        <dbReference type="SAM" id="Phobius"/>
    </source>
</evidence>
<keyword evidence="2" id="KW-1133">Transmembrane helix</keyword>
<dbReference type="PROSITE" id="PS51365">
    <property type="entry name" value="RENAL_DIPEPTIDASE_2"/>
    <property type="match status" value="1"/>
</dbReference>
<comment type="catalytic activity">
    <reaction evidence="1">
        <text>an L-aminoacyl-L-amino acid + H2O = 2 an L-alpha-amino acid</text>
        <dbReference type="Rhea" id="RHEA:48940"/>
        <dbReference type="ChEBI" id="CHEBI:15377"/>
        <dbReference type="ChEBI" id="CHEBI:59869"/>
        <dbReference type="ChEBI" id="CHEBI:77460"/>
        <dbReference type="EC" id="3.4.13.19"/>
    </reaction>
</comment>
<keyword evidence="1" id="KW-0224">Dipeptidase</keyword>
<name>A0A166DIS3_9AGAM</name>
<dbReference type="OrthoDB" id="445695at2759"/>
<dbReference type="InterPro" id="IPR032466">
    <property type="entry name" value="Metal_Hydrolase"/>
</dbReference>
<keyword evidence="1" id="KW-0378">Hydrolase</keyword>
<dbReference type="PANTHER" id="PTHR10443">
    <property type="entry name" value="MICROSOMAL DIPEPTIDASE"/>
    <property type="match status" value="1"/>
</dbReference>
<keyword evidence="2" id="KW-0472">Membrane</keyword>
<evidence type="ECO:0000256" key="1">
    <source>
        <dbReference type="RuleBase" id="RU341113"/>
    </source>
</evidence>
<dbReference type="EMBL" id="KV417612">
    <property type="protein sequence ID" value="KZP14760.1"/>
    <property type="molecule type" value="Genomic_DNA"/>
</dbReference>
<dbReference type="GO" id="GO:0006508">
    <property type="term" value="P:proteolysis"/>
    <property type="evidence" value="ECO:0007669"/>
    <property type="project" value="UniProtKB-KW"/>
</dbReference>
<dbReference type="GO" id="GO:0070573">
    <property type="term" value="F:metallodipeptidase activity"/>
    <property type="evidence" value="ECO:0007669"/>
    <property type="project" value="InterPro"/>
</dbReference>
<dbReference type="InterPro" id="IPR000180">
    <property type="entry name" value="Dipep_AS"/>
</dbReference>
<dbReference type="CDD" id="cd01301">
    <property type="entry name" value="rDP_like"/>
    <property type="match status" value="1"/>
</dbReference>